<feature type="region of interest" description="Disordered" evidence="1">
    <location>
        <begin position="65"/>
        <end position="105"/>
    </location>
</feature>
<dbReference type="InterPro" id="IPR020108">
    <property type="entry name" value="Spore_coat_CotD"/>
</dbReference>
<feature type="compositionally biased region" description="Gly residues" evidence="1">
    <location>
        <begin position="72"/>
        <end position="105"/>
    </location>
</feature>
<gene>
    <name evidence="2" type="ORF">ACFFIX_09325</name>
</gene>
<protein>
    <submittedName>
        <fullName evidence="2">CotD family spore coat protein</fullName>
    </submittedName>
</protein>
<keyword evidence="2" id="KW-0167">Capsid protein</keyword>
<evidence type="ECO:0000313" key="3">
    <source>
        <dbReference type="Proteomes" id="UP001589854"/>
    </source>
</evidence>
<proteinExistence type="predicted"/>
<comment type="caution">
    <text evidence="2">The sequence shown here is derived from an EMBL/GenBank/DDBJ whole genome shotgun (WGS) entry which is preliminary data.</text>
</comment>
<organism evidence="2 3">
    <name type="scientific">Metabacillus herbersteinensis</name>
    <dbReference type="NCBI Taxonomy" id="283816"/>
    <lineage>
        <taxon>Bacteria</taxon>
        <taxon>Bacillati</taxon>
        <taxon>Bacillota</taxon>
        <taxon>Bacilli</taxon>
        <taxon>Bacillales</taxon>
        <taxon>Bacillaceae</taxon>
        <taxon>Metabacillus</taxon>
    </lineage>
</organism>
<accession>A0ABV6GDA4</accession>
<dbReference type="RefSeq" id="WP_378932933.1">
    <property type="nucleotide sequence ID" value="NZ_JBHLVO010000005.1"/>
</dbReference>
<evidence type="ECO:0000256" key="1">
    <source>
        <dbReference type="SAM" id="MobiDB-lite"/>
    </source>
</evidence>
<evidence type="ECO:0000313" key="2">
    <source>
        <dbReference type="EMBL" id="MFC0271657.1"/>
    </source>
</evidence>
<keyword evidence="2" id="KW-0946">Virion</keyword>
<keyword evidence="3" id="KW-1185">Reference proteome</keyword>
<reference evidence="2 3" key="1">
    <citation type="submission" date="2024-09" db="EMBL/GenBank/DDBJ databases">
        <authorList>
            <person name="Sun Q."/>
            <person name="Mori K."/>
        </authorList>
    </citation>
    <scope>NUCLEOTIDE SEQUENCE [LARGE SCALE GENOMIC DNA]</scope>
    <source>
        <strain evidence="2 3">CCM 7228</strain>
    </source>
</reference>
<sequence>MHCKPKMMAPIVHPTKCCVQNNYSETIVPHIHPQHTTIVNHEHFKHQHYFPQTQSVVNEVTNQQFNAYGPRPGFGGPGGPGFAGGAPGGYPGPGGRPGFGGPFGR</sequence>
<dbReference type="Proteomes" id="UP001589854">
    <property type="component" value="Unassembled WGS sequence"/>
</dbReference>
<name>A0ABV6GDA4_9BACI</name>
<dbReference type="EMBL" id="JBHLVO010000005">
    <property type="protein sequence ID" value="MFC0271657.1"/>
    <property type="molecule type" value="Genomic_DNA"/>
</dbReference>
<dbReference type="Pfam" id="PF11122">
    <property type="entry name" value="Spore-coat_CotD"/>
    <property type="match status" value="1"/>
</dbReference>